<dbReference type="InterPro" id="IPR040040">
    <property type="entry name" value="ATG11"/>
</dbReference>
<dbReference type="OrthoDB" id="447953at2759"/>
<evidence type="ECO:0000256" key="10">
    <source>
        <dbReference type="SAM" id="Coils"/>
    </source>
</evidence>
<dbReference type="GO" id="GO:0034045">
    <property type="term" value="C:phagophore assembly site membrane"/>
    <property type="evidence" value="ECO:0007669"/>
    <property type="project" value="UniProtKB-SubCell"/>
</dbReference>
<dbReference type="GO" id="GO:0000045">
    <property type="term" value="P:autophagosome assembly"/>
    <property type="evidence" value="ECO:0007669"/>
    <property type="project" value="UniProtKB-UniRule"/>
</dbReference>
<dbReference type="InterPro" id="IPR045326">
    <property type="entry name" value="ATG17-like_dom"/>
</dbReference>
<feature type="domain" description="Autophagy-related protein 11 C-terminal" evidence="13">
    <location>
        <begin position="928"/>
        <end position="1098"/>
    </location>
</feature>
<dbReference type="Gene3D" id="1.10.287.1490">
    <property type="match status" value="1"/>
</dbReference>
<dbReference type="GO" id="GO:0005774">
    <property type="term" value="C:vacuolar membrane"/>
    <property type="evidence" value="ECO:0007669"/>
    <property type="project" value="UniProtKB-SubCell"/>
</dbReference>
<dbReference type="Pfam" id="PF04108">
    <property type="entry name" value="ATG17_like"/>
    <property type="match status" value="1"/>
</dbReference>
<feature type="domain" description="Autophagy protein ATG17-like" evidence="12">
    <location>
        <begin position="139"/>
        <end position="473"/>
    </location>
</feature>
<dbReference type="OMA" id="EIDVHYF"/>
<evidence type="ECO:0000313" key="14">
    <source>
        <dbReference type="EMBL" id="SCW03705.1"/>
    </source>
</evidence>
<dbReference type="PANTHER" id="PTHR13222">
    <property type="entry name" value="RB1-INDUCIBLE COILED-COIL"/>
    <property type="match status" value="1"/>
</dbReference>
<reference evidence="14 15" key="1">
    <citation type="submission" date="2016-03" db="EMBL/GenBank/DDBJ databases">
        <authorList>
            <person name="Devillers H."/>
        </authorList>
    </citation>
    <scope>NUCLEOTIDE SEQUENCE [LARGE SCALE GENOMIC DNA]</scope>
    <source>
        <strain evidence="14">CBS 6772</strain>
    </source>
</reference>
<evidence type="ECO:0000256" key="1">
    <source>
        <dbReference type="ARBA" id="ARBA00004148"/>
    </source>
</evidence>
<dbReference type="GO" id="GO:0015031">
    <property type="term" value="P:protein transport"/>
    <property type="evidence" value="ECO:0007669"/>
    <property type="project" value="UniProtKB-KW"/>
</dbReference>
<comment type="function">
    <text evidence="9">Involved in cytoplasm to vacuole transport (Cvt), pexophagy, mitophagy and nucleophagy. Recruits mitochondria for their selective degradation via autophagy (mitophagy) during starvation. Works as scaffold proteins that recruit ATG proteins to the pre-autophagosome (PAS), the site of vesicle/autophagosome formation. Required for the Cvt vesicles completion.</text>
</comment>
<keyword evidence="7 9" id="KW-0072">Autophagy</keyword>
<dbReference type="GO" id="GO:0061709">
    <property type="term" value="P:reticulophagy"/>
    <property type="evidence" value="ECO:0007669"/>
    <property type="project" value="TreeGrafter"/>
</dbReference>
<keyword evidence="6 9" id="KW-0653">Protein transport</keyword>
<evidence type="ECO:0000256" key="5">
    <source>
        <dbReference type="ARBA" id="ARBA00022554"/>
    </source>
</evidence>
<evidence type="ECO:0000259" key="12">
    <source>
        <dbReference type="Pfam" id="PF04108"/>
    </source>
</evidence>
<dbReference type="Pfam" id="PF10377">
    <property type="entry name" value="ATG11"/>
    <property type="match status" value="1"/>
</dbReference>
<protein>
    <recommendedName>
        <fullName evidence="3 9">Autophagy-related protein 11</fullName>
    </recommendedName>
</protein>
<comment type="subunit">
    <text evidence="9">Homodimer.</text>
</comment>
<dbReference type="GO" id="GO:0000422">
    <property type="term" value="P:autophagy of mitochondrion"/>
    <property type="evidence" value="ECO:0007669"/>
    <property type="project" value="TreeGrafter"/>
</dbReference>
<comment type="similarity">
    <text evidence="2 9">Belongs to the ATG11 family.</text>
</comment>
<gene>
    <name evidence="14" type="ORF">LAFE_0G16402G</name>
</gene>
<name>A0A1G4MIM0_LACFM</name>
<organism evidence="14 15">
    <name type="scientific">Lachancea fermentati</name>
    <name type="common">Zygosaccharomyces fermentati</name>
    <dbReference type="NCBI Taxonomy" id="4955"/>
    <lineage>
        <taxon>Eukaryota</taxon>
        <taxon>Fungi</taxon>
        <taxon>Dikarya</taxon>
        <taxon>Ascomycota</taxon>
        <taxon>Saccharomycotina</taxon>
        <taxon>Saccharomycetes</taxon>
        <taxon>Saccharomycetales</taxon>
        <taxon>Saccharomycetaceae</taxon>
        <taxon>Lachancea</taxon>
    </lineage>
</organism>
<comment type="subcellular location">
    <subcellularLocation>
        <location evidence="9">Preautophagosomal structure membrane</location>
        <topology evidence="9">Peripheral membrane protein</topology>
    </subcellularLocation>
    <subcellularLocation>
        <location evidence="1 9">Vacuole membrane</location>
        <topology evidence="1 9">Peripheral membrane protein</topology>
    </subcellularLocation>
    <text evidence="9">During pexophagy, accumulates in the vacuolar membrane region, where the peroxisomes contact the vacuole.</text>
</comment>
<evidence type="ECO:0000256" key="11">
    <source>
        <dbReference type="SAM" id="MobiDB-lite"/>
    </source>
</evidence>
<evidence type="ECO:0000313" key="15">
    <source>
        <dbReference type="Proteomes" id="UP000190831"/>
    </source>
</evidence>
<evidence type="ECO:0000256" key="3">
    <source>
        <dbReference type="ARBA" id="ARBA00013804"/>
    </source>
</evidence>
<evidence type="ECO:0000256" key="8">
    <source>
        <dbReference type="ARBA" id="ARBA00023054"/>
    </source>
</evidence>
<dbReference type="PANTHER" id="PTHR13222:SF1">
    <property type="entry name" value="RB1-INDUCIBLE COILED-COIL PROTEIN 1"/>
    <property type="match status" value="1"/>
</dbReference>
<dbReference type="EMBL" id="LT598486">
    <property type="protein sequence ID" value="SCW03705.1"/>
    <property type="molecule type" value="Genomic_DNA"/>
</dbReference>
<keyword evidence="15" id="KW-1185">Reference proteome</keyword>
<dbReference type="Proteomes" id="UP000190831">
    <property type="component" value="Chromosome G"/>
</dbReference>
<dbReference type="GO" id="GO:0019901">
    <property type="term" value="F:protein kinase binding"/>
    <property type="evidence" value="ECO:0007669"/>
    <property type="project" value="TreeGrafter"/>
</dbReference>
<dbReference type="GO" id="GO:1990316">
    <property type="term" value="C:Atg1/ULK1 kinase complex"/>
    <property type="evidence" value="ECO:0007669"/>
    <property type="project" value="TreeGrafter"/>
</dbReference>
<dbReference type="GO" id="GO:0034517">
    <property type="term" value="P:ribophagy"/>
    <property type="evidence" value="ECO:0007669"/>
    <property type="project" value="TreeGrafter"/>
</dbReference>
<accession>A0A1G4MIM0</accession>
<feature type="coiled-coil region" evidence="10">
    <location>
        <begin position="629"/>
        <end position="705"/>
    </location>
</feature>
<evidence type="ECO:0000256" key="7">
    <source>
        <dbReference type="ARBA" id="ARBA00023006"/>
    </source>
</evidence>
<dbReference type="GO" id="GO:1903599">
    <property type="term" value="P:positive regulation of autophagy of mitochondrion"/>
    <property type="evidence" value="ECO:0007669"/>
    <property type="project" value="UniProtKB-UniRule"/>
</dbReference>
<dbReference type="AlphaFoldDB" id="A0A1G4MIM0"/>
<evidence type="ECO:0000256" key="4">
    <source>
        <dbReference type="ARBA" id="ARBA00022448"/>
    </source>
</evidence>
<dbReference type="GO" id="GO:0034727">
    <property type="term" value="P:piecemeal microautophagy of the nucleus"/>
    <property type="evidence" value="ECO:0007669"/>
    <property type="project" value="TreeGrafter"/>
</dbReference>
<keyword evidence="9" id="KW-0472">Membrane</keyword>
<evidence type="ECO:0000256" key="9">
    <source>
        <dbReference type="RuleBase" id="RU367075"/>
    </source>
</evidence>
<dbReference type="InterPro" id="IPR019460">
    <property type="entry name" value="Atg11_C"/>
</dbReference>
<keyword evidence="4 9" id="KW-0813">Transport</keyword>
<evidence type="ECO:0000256" key="2">
    <source>
        <dbReference type="ARBA" id="ARBA00009729"/>
    </source>
</evidence>
<feature type="region of interest" description="Disordered" evidence="11">
    <location>
        <begin position="1000"/>
        <end position="1030"/>
    </location>
</feature>
<evidence type="ECO:0000259" key="13">
    <source>
        <dbReference type="Pfam" id="PF10377"/>
    </source>
</evidence>
<evidence type="ECO:0000256" key="6">
    <source>
        <dbReference type="ARBA" id="ARBA00022927"/>
    </source>
</evidence>
<keyword evidence="8 10" id="KW-0175">Coiled coil</keyword>
<proteinExistence type="inferred from homology"/>
<dbReference type="STRING" id="4955.A0A1G4MIM0"/>
<dbReference type="GO" id="GO:0060090">
    <property type="term" value="F:molecular adaptor activity"/>
    <property type="evidence" value="ECO:0007669"/>
    <property type="project" value="TreeGrafter"/>
</dbReference>
<feature type="coiled-coil region" evidence="10">
    <location>
        <begin position="731"/>
        <end position="790"/>
    </location>
</feature>
<keyword evidence="5 9" id="KW-0926">Vacuole</keyword>
<sequence>MSDYNAVIVNAITGIAIQANIRYFVNLEGMKRFISQQMTIPADQCFILLPYGTKLKKSNFQDCLREPTGCEFYVFDRRLFSLVSDPKSPSMGTPDEEVASVLDEVTRNCQVTLIKPITSPLLDADIGVGGMTYRKITSLLTTNMGWLNALEIDAHYFHKIIQETIEQTAEIFKCFGICQQYLKLYCYDVEKLYDSNVEFLNQLTANSNADQWENVFDNQLYNLDTVNNDQQKKLSEFLDRGLLRQHFDKLKELDQRVATKLRHLKDRIDENYSLRQNISSQISRLKTEFQEPTSKYEMEDSMMLKFEEIVSDMKVRNREILNNESSEFTPEYIEEVSKTIAEEKNDVVPKLYTIAQSLFTEATESIASKIKLQKYVIITLGQIAYIQIQILEIKKLILRDCNQDMELLQEYQLRLSQVEDLPIVYGLSLIEGLRQNTWFEQVKKYNSDFCEDLRLIEDNEEKFRRKWLNNFGQISRLFQSSGGTHHEIIRNFISFDRQKFDNANFAQITPNQIEKYIDQLSAHGISTETVQLLRKNLEDVKNFAITVSLKRSIPVLDKPGAQIQTIDTETIKGYKLRIKKLESLLHDAKFSNINSWPTGILNNATSNAFSNTISVNSKISLLLTDSEYLSANNERERDLENIVIELQREMELLKDKNRSLNEDLGELRSKLIDVSDERNAYEETLANMNKELSRLTAEKQLKKSSDFSEFQELKLQLNTISKTNTTLLADIDAWRDKYEKLNIMKDDLLANMANLENDFVKERTDLNMETEELKKEVASLRMENEKLAGNQRAEIEYREAETETSTETESVVENVNTASLEEINKVMESKIFEIFTSDIYILENIGLLLSKSDDSHLQITRVKGLRKNFSQSELNDSVMAFESQTLVKSSVFQEMRDFYEAASQSGDKQARKRLLASIDQLFSSKLYESAVIKRFKDIETLAKKLTKENKFKRNLLDVYQKEKITIKNFQVGDLALFLPTRDAISSPSSSVSSLASSFSSVDLSTPPPMGVSLSQGSSSSKTKNKEQGNINGKARPWAAFTAFDENTRYMLKDNDDFTRNRDWFVGRITSIERKVVNNTNQNPFKLPQGAAWVLVTAEFLTSEK</sequence>